<dbReference type="InterPro" id="IPR003593">
    <property type="entry name" value="AAA+_ATPase"/>
</dbReference>
<feature type="domain" description="Sigma-54 factor interaction" evidence="5">
    <location>
        <begin position="108"/>
        <end position="330"/>
    </location>
</feature>
<organism evidence="6 7">
    <name type="scientific">Sulfurihydrogenibium yellowstonense SS-5</name>
    <dbReference type="NCBI Taxonomy" id="432331"/>
    <lineage>
        <taxon>Bacteria</taxon>
        <taxon>Pseudomonadati</taxon>
        <taxon>Aquificota</taxon>
        <taxon>Aquificia</taxon>
        <taxon>Aquificales</taxon>
        <taxon>Hydrogenothermaceae</taxon>
        <taxon>Sulfurihydrogenibium</taxon>
    </lineage>
</organism>
<dbReference type="GO" id="GO:0005524">
    <property type="term" value="F:ATP binding"/>
    <property type="evidence" value="ECO:0007669"/>
    <property type="project" value="UniProtKB-KW"/>
</dbReference>
<keyword evidence="1" id="KW-0547">Nucleotide-binding</keyword>
<dbReference type="SMART" id="SM00382">
    <property type="entry name" value="AAA"/>
    <property type="match status" value="1"/>
</dbReference>
<keyword evidence="2" id="KW-0067">ATP-binding</keyword>
<evidence type="ECO:0000313" key="7">
    <source>
        <dbReference type="Proteomes" id="UP000005540"/>
    </source>
</evidence>
<dbReference type="PROSITE" id="PS00676">
    <property type="entry name" value="SIGMA54_INTERACT_2"/>
    <property type="match status" value="1"/>
</dbReference>
<dbReference type="PANTHER" id="PTHR32071:SF119">
    <property type="entry name" value="SIGMA L-DEPENDENT TRANSCRIPTIONAL REGULATOR YPLP-RELATED"/>
    <property type="match status" value="1"/>
</dbReference>
<dbReference type="InterPro" id="IPR009057">
    <property type="entry name" value="Homeodomain-like_sf"/>
</dbReference>
<keyword evidence="4" id="KW-0804">Transcription</keyword>
<reference evidence="6 7" key="1">
    <citation type="submission" date="2009-04" db="EMBL/GenBank/DDBJ databases">
        <authorList>
            <person name="Reysenbach A.-L."/>
            <person name="Heidelberg J.F."/>
            <person name="Nelson W.C."/>
        </authorList>
    </citation>
    <scope>NUCLEOTIDE SEQUENCE [LARGE SCALE GENOMIC DNA]</scope>
    <source>
        <strain evidence="6 7">SS-5</strain>
    </source>
</reference>
<dbReference type="CDD" id="cd00009">
    <property type="entry name" value="AAA"/>
    <property type="match status" value="1"/>
</dbReference>
<dbReference type="Pfam" id="PF25601">
    <property type="entry name" value="AAA_lid_14"/>
    <property type="match status" value="1"/>
</dbReference>
<evidence type="ECO:0000259" key="5">
    <source>
        <dbReference type="PROSITE" id="PS50045"/>
    </source>
</evidence>
<evidence type="ECO:0000256" key="4">
    <source>
        <dbReference type="ARBA" id="ARBA00023163"/>
    </source>
</evidence>
<dbReference type="InterPro" id="IPR025943">
    <property type="entry name" value="Sigma_54_int_dom_ATP-bd_2"/>
</dbReference>
<dbReference type="AlphaFoldDB" id="C4FI16"/>
<dbReference type="GO" id="GO:0043565">
    <property type="term" value="F:sequence-specific DNA binding"/>
    <property type="evidence" value="ECO:0007669"/>
    <property type="project" value="InterPro"/>
</dbReference>
<comment type="caution">
    <text evidence="6">The sequence shown here is derived from an EMBL/GenBank/DDBJ whole genome shotgun (WGS) entry which is preliminary data.</text>
</comment>
<dbReference type="PROSITE" id="PS50045">
    <property type="entry name" value="SIGMA54_INTERACT_4"/>
    <property type="match status" value="1"/>
</dbReference>
<dbReference type="GO" id="GO:0006355">
    <property type="term" value="P:regulation of DNA-templated transcription"/>
    <property type="evidence" value="ECO:0007669"/>
    <property type="project" value="InterPro"/>
</dbReference>
<keyword evidence="7" id="KW-1185">Reference proteome</keyword>
<dbReference type="OrthoDB" id="9771372at2"/>
<dbReference type="Pfam" id="PF02954">
    <property type="entry name" value="HTH_8"/>
    <property type="match status" value="1"/>
</dbReference>
<gene>
    <name evidence="6" type="ORF">SULYE_0200</name>
</gene>
<dbReference type="EMBL" id="ABZS01000012">
    <property type="protein sequence ID" value="EEP61269.1"/>
    <property type="molecule type" value="Genomic_DNA"/>
</dbReference>
<dbReference type="PANTHER" id="PTHR32071">
    <property type="entry name" value="TRANSCRIPTIONAL REGULATORY PROTEIN"/>
    <property type="match status" value="1"/>
</dbReference>
<dbReference type="InterPro" id="IPR027417">
    <property type="entry name" value="P-loop_NTPase"/>
</dbReference>
<dbReference type="Proteomes" id="UP000005540">
    <property type="component" value="Unassembled WGS sequence"/>
</dbReference>
<dbReference type="PRINTS" id="PR01590">
    <property type="entry name" value="HTHFIS"/>
</dbReference>
<dbReference type="SUPFAM" id="SSF52540">
    <property type="entry name" value="P-loop containing nucleoside triphosphate hydrolases"/>
    <property type="match status" value="1"/>
</dbReference>
<dbReference type="PROSITE" id="PS00675">
    <property type="entry name" value="SIGMA54_INTERACT_1"/>
    <property type="match status" value="1"/>
</dbReference>
<name>C4FI16_9AQUI</name>
<dbReference type="Gene3D" id="1.10.10.60">
    <property type="entry name" value="Homeodomain-like"/>
    <property type="match status" value="1"/>
</dbReference>
<dbReference type="SUPFAM" id="SSF46689">
    <property type="entry name" value="Homeodomain-like"/>
    <property type="match status" value="1"/>
</dbReference>
<dbReference type="InterPro" id="IPR002197">
    <property type="entry name" value="HTH_Fis"/>
</dbReference>
<dbReference type="InterPro" id="IPR025662">
    <property type="entry name" value="Sigma_54_int_dom_ATP-bd_1"/>
</dbReference>
<protein>
    <submittedName>
        <fullName evidence="6">AAA family ATPase</fullName>
    </submittedName>
</protein>
<dbReference type="FunFam" id="3.40.50.300:FF:000006">
    <property type="entry name" value="DNA-binding transcriptional regulator NtrC"/>
    <property type="match status" value="1"/>
</dbReference>
<sequence length="406" mass="46646">MNYIDELCLIITDENLKIKRISESLVELLGYEHFDLIDENLNKFTDRNIKEFLDQKEFVIFLKSKRGIQFKGYFKTTVLYDYFNNPKGYLFQFLETKDEKMDEDFMVFNTQNVKMKKILERASLVAQSDVSVLISGETGTGKSKLAKWIHLNSVRSRNNFVSVNCSAIPDTLFESEFFGYEKGAFTGAVGSKPGKVELADGGTLFLDEIGDLSLTSQAKLLVFVDTKEFERLGSSKPRKSDVRIISATNKDLVKEIQNKNFRSDLFYRLCVVRIEIPPLRERKEDIPLIVNSILAKKNKRISQRAMDVIVSKDWYGNVRELRAFLEAVSIFTANKEIIDVEDLNSEFVHFSEEGNIEISEEVLFNEEKRIVEALKKSKGNKSKAAKLLGISPATLWRKIKQYKIEV</sequence>
<proteinExistence type="predicted"/>
<evidence type="ECO:0000256" key="2">
    <source>
        <dbReference type="ARBA" id="ARBA00022840"/>
    </source>
</evidence>
<dbReference type="Pfam" id="PF00158">
    <property type="entry name" value="Sigma54_activat"/>
    <property type="match status" value="1"/>
</dbReference>
<dbReference type="InterPro" id="IPR058031">
    <property type="entry name" value="AAA_lid_NorR"/>
</dbReference>
<dbReference type="InterPro" id="IPR002078">
    <property type="entry name" value="Sigma_54_int"/>
</dbReference>
<dbReference type="RefSeq" id="WP_007545614.1">
    <property type="nucleotide sequence ID" value="NZ_ABZS01000012.1"/>
</dbReference>
<dbReference type="Gene3D" id="1.10.8.60">
    <property type="match status" value="1"/>
</dbReference>
<evidence type="ECO:0000313" key="6">
    <source>
        <dbReference type="EMBL" id="EEP61269.1"/>
    </source>
</evidence>
<evidence type="ECO:0000256" key="1">
    <source>
        <dbReference type="ARBA" id="ARBA00022741"/>
    </source>
</evidence>
<dbReference type="Gene3D" id="3.40.50.300">
    <property type="entry name" value="P-loop containing nucleotide triphosphate hydrolases"/>
    <property type="match status" value="1"/>
</dbReference>
<accession>C4FI16</accession>
<keyword evidence="3" id="KW-0805">Transcription regulation</keyword>
<evidence type="ECO:0000256" key="3">
    <source>
        <dbReference type="ARBA" id="ARBA00023015"/>
    </source>
</evidence>